<dbReference type="SMART" id="SM00331">
    <property type="entry name" value="PP2C_SIG"/>
    <property type="match status" value="1"/>
</dbReference>
<dbReference type="RefSeq" id="WP_106999962.1">
    <property type="nucleotide sequence ID" value="NZ_DBFCCR010000017.1"/>
</dbReference>
<dbReference type="AlphaFoldDB" id="A0A2T3FU27"/>
<dbReference type="SUPFAM" id="SSF81606">
    <property type="entry name" value="PP2C-like"/>
    <property type="match status" value="1"/>
</dbReference>
<dbReference type="Gene3D" id="3.60.40.10">
    <property type="entry name" value="PPM-type phosphatase domain"/>
    <property type="match status" value="1"/>
</dbReference>
<evidence type="ECO:0000313" key="3">
    <source>
        <dbReference type="Proteomes" id="UP000241048"/>
    </source>
</evidence>
<dbReference type="Proteomes" id="UP000241048">
    <property type="component" value="Unassembled WGS sequence"/>
</dbReference>
<accession>A0A2T3FU27</accession>
<protein>
    <submittedName>
        <fullName evidence="2">Stp1/IreP family PP2C-type Ser/Thr phosphatase</fullName>
    </submittedName>
</protein>
<dbReference type="NCBIfam" id="NF033484">
    <property type="entry name" value="Stp1_PP2C_phos"/>
    <property type="match status" value="1"/>
</dbReference>
<sequence>MKAYALTDIGKTRKVNQDAQFASTEPVGELSNLFVVADGMGGHQAGDFASRYLIEHMPEYIKESGENEPVAALRKGIEAVNQELYTLSCEREELAGMGTTLVAASIQGNTLYVANVGDSRLYRIERSGIHQITRDHSYVEAMVSLGQMSRGSREYETKKNIITRAVGIGGHVEPDFFEVSLNPGDYILLCSDGLTNMVDNSAIYRMVLLPGTLDTKARALTALANQNGGKDNIAVILIDPQIKEVRES</sequence>
<feature type="domain" description="PPM-type phosphatase" evidence="1">
    <location>
        <begin position="2"/>
        <end position="240"/>
    </location>
</feature>
<dbReference type="CDD" id="cd00143">
    <property type="entry name" value="PP2Cc"/>
    <property type="match status" value="1"/>
</dbReference>
<dbReference type="InterPro" id="IPR036457">
    <property type="entry name" value="PPM-type-like_dom_sf"/>
</dbReference>
<dbReference type="SMART" id="SM00332">
    <property type="entry name" value="PP2Cc"/>
    <property type="match status" value="1"/>
</dbReference>
<gene>
    <name evidence="2" type="ORF">C7U56_02210</name>
</gene>
<dbReference type="GeneID" id="79839740"/>
<keyword evidence="3" id="KW-1185">Reference proteome</keyword>
<evidence type="ECO:0000259" key="1">
    <source>
        <dbReference type="PROSITE" id="PS51746"/>
    </source>
</evidence>
<reference evidence="2 3" key="1">
    <citation type="submission" date="2018-03" db="EMBL/GenBank/DDBJ databases">
        <title>Lachnoclostridium SNUG30386 gen.nov., sp.nov., isolated from human faeces.</title>
        <authorList>
            <person name="Seo B."/>
            <person name="Jeon K."/>
            <person name="Ko G."/>
        </authorList>
    </citation>
    <scope>NUCLEOTIDE SEQUENCE [LARGE SCALE GENOMIC DNA]</scope>
    <source>
        <strain evidence="2 3">SNUG30386</strain>
    </source>
</reference>
<dbReference type="GO" id="GO:0004722">
    <property type="term" value="F:protein serine/threonine phosphatase activity"/>
    <property type="evidence" value="ECO:0007669"/>
    <property type="project" value="InterPro"/>
</dbReference>
<evidence type="ECO:0000313" key="2">
    <source>
        <dbReference type="EMBL" id="PST38782.1"/>
    </source>
</evidence>
<name>A0A2T3FU27_9CLOT</name>
<comment type="caution">
    <text evidence="2">The sequence shown here is derived from an EMBL/GenBank/DDBJ whole genome shotgun (WGS) entry which is preliminary data.</text>
</comment>
<dbReference type="PROSITE" id="PS51746">
    <property type="entry name" value="PPM_2"/>
    <property type="match status" value="1"/>
</dbReference>
<dbReference type="InterPro" id="IPR015655">
    <property type="entry name" value="PP2C"/>
</dbReference>
<dbReference type="Pfam" id="PF13672">
    <property type="entry name" value="PP2C_2"/>
    <property type="match status" value="1"/>
</dbReference>
<dbReference type="EMBL" id="PYLO01000001">
    <property type="protein sequence ID" value="PST38782.1"/>
    <property type="molecule type" value="Genomic_DNA"/>
</dbReference>
<proteinExistence type="predicted"/>
<dbReference type="PANTHER" id="PTHR47992">
    <property type="entry name" value="PROTEIN PHOSPHATASE"/>
    <property type="match status" value="1"/>
</dbReference>
<dbReference type="InterPro" id="IPR001932">
    <property type="entry name" value="PPM-type_phosphatase-like_dom"/>
</dbReference>
<organism evidence="2 3">
    <name type="scientific">Clostridium fessum</name>
    <dbReference type="NCBI Taxonomy" id="2126740"/>
    <lineage>
        <taxon>Bacteria</taxon>
        <taxon>Bacillati</taxon>
        <taxon>Bacillota</taxon>
        <taxon>Clostridia</taxon>
        <taxon>Eubacteriales</taxon>
        <taxon>Clostridiaceae</taxon>
        <taxon>Clostridium</taxon>
    </lineage>
</organism>